<dbReference type="InterPro" id="IPR012337">
    <property type="entry name" value="RNaseH-like_sf"/>
</dbReference>
<dbReference type="EMBL" id="SMMG02000001">
    <property type="protein sequence ID" value="KAA3488024.1"/>
    <property type="molecule type" value="Genomic_DNA"/>
</dbReference>
<dbReference type="AlphaFoldDB" id="A0A5B6X417"/>
<dbReference type="OrthoDB" id="5554229at2759"/>
<sequence length="280" mass="32738">MDFIEGLPKSKRKSMILVVLNGLPDSIIFDKDRIFVSNFWQDFFKRVGNKLHLSTAYHPKIDGQIEVLRGISEVHVWRKARGLAPLAPLAKWWYNSTQHSASRTTPYKALYRQPTPHHVPYLLGASPVFMVDRTLQQREAARKIIQFHLKKAQDRMKQQAEKHRTKRQFGEGDLRQHSIRRRWNQKLSPKYFSHFVIARVGKVAYRLLLPPATPVQNVSPVVDASGAWVKEPAKILDRRIIRKGNQAVTEVLIEWVNTFSEDVIWEPFEQIRTKFPWFDP</sequence>
<dbReference type="Gene3D" id="3.30.420.10">
    <property type="entry name" value="Ribonuclease H-like superfamily/Ribonuclease H"/>
    <property type="match status" value="1"/>
</dbReference>
<dbReference type="SUPFAM" id="SSF53098">
    <property type="entry name" value="Ribonuclease H-like"/>
    <property type="match status" value="1"/>
</dbReference>
<keyword evidence="3" id="KW-1185">Reference proteome</keyword>
<dbReference type="InterPro" id="IPR001584">
    <property type="entry name" value="Integrase_cat-core"/>
</dbReference>
<name>A0A5B6X417_9ROSI</name>
<dbReference type="SUPFAM" id="SSF54160">
    <property type="entry name" value="Chromo domain-like"/>
    <property type="match status" value="1"/>
</dbReference>
<dbReference type="GO" id="GO:0003676">
    <property type="term" value="F:nucleic acid binding"/>
    <property type="evidence" value="ECO:0007669"/>
    <property type="project" value="InterPro"/>
</dbReference>
<dbReference type="InterPro" id="IPR050951">
    <property type="entry name" value="Retrovirus_Pol_polyprotein"/>
</dbReference>
<accession>A0A5B6X417</accession>
<dbReference type="PANTHER" id="PTHR37984:SF5">
    <property type="entry name" value="PROTEIN NYNRIN-LIKE"/>
    <property type="match status" value="1"/>
</dbReference>
<dbReference type="PROSITE" id="PS50994">
    <property type="entry name" value="INTEGRASE"/>
    <property type="match status" value="1"/>
</dbReference>
<dbReference type="Proteomes" id="UP000325315">
    <property type="component" value="Unassembled WGS sequence"/>
</dbReference>
<reference evidence="3" key="1">
    <citation type="journal article" date="2019" name="Plant Biotechnol. J.">
        <title>Genome sequencing of the Australian wild diploid species Gossypium australe highlights disease resistance and delayed gland morphogenesis.</title>
        <authorList>
            <person name="Cai Y."/>
            <person name="Cai X."/>
            <person name="Wang Q."/>
            <person name="Wang P."/>
            <person name="Zhang Y."/>
            <person name="Cai C."/>
            <person name="Xu Y."/>
            <person name="Wang K."/>
            <person name="Zhou Z."/>
            <person name="Wang C."/>
            <person name="Geng S."/>
            <person name="Li B."/>
            <person name="Dong Q."/>
            <person name="Hou Y."/>
            <person name="Wang H."/>
            <person name="Ai P."/>
            <person name="Liu Z."/>
            <person name="Yi F."/>
            <person name="Sun M."/>
            <person name="An G."/>
            <person name="Cheng J."/>
            <person name="Zhang Y."/>
            <person name="Shi Q."/>
            <person name="Xie Y."/>
            <person name="Shi X."/>
            <person name="Chang Y."/>
            <person name="Huang F."/>
            <person name="Chen Y."/>
            <person name="Hong S."/>
            <person name="Mi L."/>
            <person name="Sun Q."/>
            <person name="Zhang L."/>
            <person name="Zhou B."/>
            <person name="Peng R."/>
            <person name="Zhang X."/>
            <person name="Liu F."/>
        </authorList>
    </citation>
    <scope>NUCLEOTIDE SEQUENCE [LARGE SCALE GENOMIC DNA]</scope>
    <source>
        <strain evidence="3">cv. PA1801</strain>
    </source>
</reference>
<organism evidence="2 3">
    <name type="scientific">Gossypium australe</name>
    <dbReference type="NCBI Taxonomy" id="47621"/>
    <lineage>
        <taxon>Eukaryota</taxon>
        <taxon>Viridiplantae</taxon>
        <taxon>Streptophyta</taxon>
        <taxon>Embryophyta</taxon>
        <taxon>Tracheophyta</taxon>
        <taxon>Spermatophyta</taxon>
        <taxon>Magnoliopsida</taxon>
        <taxon>eudicotyledons</taxon>
        <taxon>Gunneridae</taxon>
        <taxon>Pentapetalae</taxon>
        <taxon>rosids</taxon>
        <taxon>malvids</taxon>
        <taxon>Malvales</taxon>
        <taxon>Malvaceae</taxon>
        <taxon>Malvoideae</taxon>
        <taxon>Gossypium</taxon>
    </lineage>
</organism>
<gene>
    <name evidence="2" type="ORF">EPI10_031809</name>
</gene>
<evidence type="ECO:0000313" key="3">
    <source>
        <dbReference type="Proteomes" id="UP000325315"/>
    </source>
</evidence>
<dbReference type="PANTHER" id="PTHR37984">
    <property type="entry name" value="PROTEIN CBG26694"/>
    <property type="match status" value="1"/>
</dbReference>
<dbReference type="InterPro" id="IPR016197">
    <property type="entry name" value="Chromo-like_dom_sf"/>
</dbReference>
<feature type="domain" description="Integrase catalytic" evidence="1">
    <location>
        <begin position="1"/>
        <end position="135"/>
    </location>
</feature>
<evidence type="ECO:0000313" key="2">
    <source>
        <dbReference type="EMBL" id="KAA3488024.1"/>
    </source>
</evidence>
<protein>
    <submittedName>
        <fullName evidence="2">Retrotransposable element Tf2</fullName>
    </submittedName>
</protein>
<proteinExistence type="predicted"/>
<dbReference type="GO" id="GO:0015074">
    <property type="term" value="P:DNA integration"/>
    <property type="evidence" value="ECO:0007669"/>
    <property type="project" value="InterPro"/>
</dbReference>
<evidence type="ECO:0000259" key="1">
    <source>
        <dbReference type="PROSITE" id="PS50994"/>
    </source>
</evidence>
<dbReference type="InterPro" id="IPR036397">
    <property type="entry name" value="RNaseH_sf"/>
</dbReference>
<comment type="caution">
    <text evidence="2">The sequence shown here is derived from an EMBL/GenBank/DDBJ whole genome shotgun (WGS) entry which is preliminary data.</text>
</comment>